<geneLocation type="plasmid" evidence="4 6">
    <name>3</name>
</geneLocation>
<dbReference type="PROSITE" id="PS51257">
    <property type="entry name" value="PROKAR_LIPOPROTEIN"/>
    <property type="match status" value="1"/>
</dbReference>
<proteinExistence type="predicted"/>
<geneLocation type="plasmid" evidence="3 6">
    <name>2</name>
</geneLocation>
<dbReference type="AlphaFoldDB" id="A0A449B0P9"/>
<dbReference type="Proteomes" id="UP000289862">
    <property type="component" value="Plasmid 3"/>
</dbReference>
<feature type="chain" id="PRO_5041166845" description="Lipoprotein" evidence="2">
    <location>
        <begin position="25"/>
        <end position="969"/>
    </location>
</feature>
<feature type="coiled-coil region" evidence="1">
    <location>
        <begin position="598"/>
        <end position="625"/>
    </location>
</feature>
<geneLocation type="plasmid" evidence="5 6">
    <name>4</name>
</geneLocation>
<dbReference type="KEGG" id="mgal:NCTC10186_00831"/>
<evidence type="ECO:0000313" key="3">
    <source>
        <dbReference type="EMBL" id="VEU73313.1"/>
    </source>
</evidence>
<evidence type="ECO:0000313" key="6">
    <source>
        <dbReference type="Proteomes" id="UP000289862"/>
    </source>
</evidence>
<evidence type="ECO:0000313" key="4">
    <source>
        <dbReference type="EMBL" id="VEU73323.1"/>
    </source>
</evidence>
<dbReference type="KEGG" id="mgal:NCTC10186_00843"/>
<dbReference type="EMBL" id="LR215033">
    <property type="protein sequence ID" value="VEU73323.1"/>
    <property type="molecule type" value="Genomic_DNA"/>
</dbReference>
<dbReference type="Proteomes" id="UP000289862">
    <property type="component" value="Plasmid 4"/>
</dbReference>
<dbReference type="OrthoDB" id="401357at2"/>
<protein>
    <recommendedName>
        <fullName evidence="7">Lipoprotein</fullName>
    </recommendedName>
</protein>
<dbReference type="KEGG" id="mgal:NCTC10186_00821"/>
<keyword evidence="1" id="KW-0175">Coiled coil</keyword>
<dbReference type="EMBL" id="LR215034">
    <property type="protein sequence ID" value="VEU73335.1"/>
    <property type="molecule type" value="Genomic_DNA"/>
</dbReference>
<keyword evidence="5" id="KW-0614">Plasmid</keyword>
<evidence type="ECO:0000256" key="1">
    <source>
        <dbReference type="SAM" id="Coils"/>
    </source>
</evidence>
<name>A0A449B0P9_9BACT</name>
<evidence type="ECO:0000313" key="5">
    <source>
        <dbReference type="EMBL" id="VEU73335.1"/>
    </source>
</evidence>
<dbReference type="RefSeq" id="WP_119572033.1">
    <property type="nucleotide sequence ID" value="NZ_LR215032.1"/>
</dbReference>
<feature type="coiled-coil region" evidence="1">
    <location>
        <begin position="118"/>
        <end position="185"/>
    </location>
</feature>
<feature type="signal peptide" evidence="2">
    <location>
        <begin position="1"/>
        <end position="24"/>
    </location>
</feature>
<dbReference type="EMBL" id="LR215032">
    <property type="protein sequence ID" value="VEU73313.1"/>
    <property type="molecule type" value="Genomic_DNA"/>
</dbReference>
<keyword evidence="2" id="KW-0732">Signal</keyword>
<reference evidence="5 6" key="1">
    <citation type="submission" date="2019-01" db="EMBL/GenBank/DDBJ databases">
        <authorList>
            <consortium name="Pathogen Informatics"/>
        </authorList>
    </citation>
    <scope>NUCLEOTIDE SEQUENCE [LARGE SCALE GENOMIC DNA]</scope>
    <source>
        <strain evidence="5 6">NCTC10186</strain>
        <plasmid evidence="6">2</plasmid>
        <plasmid evidence="6">3</plasmid>
        <plasmid evidence="6">4</plasmid>
    </source>
</reference>
<evidence type="ECO:0000256" key="2">
    <source>
        <dbReference type="SAM" id="SignalP"/>
    </source>
</evidence>
<dbReference type="Proteomes" id="UP000289862">
    <property type="component" value="Plasmid 2"/>
</dbReference>
<evidence type="ECO:0008006" key="7">
    <source>
        <dbReference type="Google" id="ProtNLM"/>
    </source>
</evidence>
<sequence>MKKSKLLVPLLSAAILPVSGILVACNDNSTASNNDAKYDKILQSTEQILNNINNSELASDLYINSNNELAEITSKYKKAKSNSEKETIIESLEKFSTRLLNDWIKKLSSILGNSEALNAAKDKAKQDAENNLASAKIDLEHVRAANENTISDLELKVAQLERDLKRSVQYNGESLQEEIKELTKDYLPRQLSGKLALLEAQTYLIDWYQAFIDYLQSMNVRDERTRETIASIVQNTEGLKQSTILAKQETEKTPEKYGTRRQFRADLAITMDRIKKIGDRYKNIFNYDVPRSTSKYLEALYKWRIENFRALKAAIEANDSSVYDDFNPNQTGQQTKDGLALTVGEFADLYANSLSRATTYAEQLFSYITLEEKYAKVVLHPQNLDEFSPFLKVRLKMTEYPLYYRLYDSEQTAKLDVYYARTIDSLRDFRRSEGYKYLNSIAYRKVYNQWDKYVQQSINYKYNGNANTYYEILGTFTDVLQGVQELAVPEEQVNAKKAEIEAKIEQVKQSVWSKILTINAKANQEDPDDSFTPYTDLKYNLRAKYSQANGLSQGTFIEAFDKYIAFLLAEKYVDNMIDLYNYWTLVGDDPKSDELEAILKLKTKSAKLEKRYKFAENDFEQNKLNKKFHEENIFPLFKNFSWPNFDSLSDEQQKLSAYKEAVKKLFEIYERIKNISDNFTLQGYDDWSDKDYFFQDAYESTYNQIKQANSELESKNSFSDVDASFINNMKETYEQRKLVVEEEYQAAQENYESKKAAYENSNEFDPRNYVVPSQELYAFIRQWNIKNRAELASLELNPETETDQKAVELFASYSSEWKFGHEDTSTRPYIKITNLDIDDIYNTEQGHDEEGNVIPEYTTDKVKANLLAAEKAYFDANMAYLEAKKANASNLADLKQDLVQKRSDYYSVLNDSHYGFSKSGYAKYTVSHYEKGQQVTLTPLQLASIYASEVATYQVLKELHAEYMDSENN</sequence>
<gene>
    <name evidence="3" type="ORF">NCTC10186_00821</name>
    <name evidence="4" type="ORF">NCTC10186_00831</name>
    <name evidence="5" type="ORF">NCTC10186_00843</name>
</gene>
<keyword evidence="6" id="KW-1185">Reference proteome</keyword>
<feature type="coiled-coil region" evidence="1">
    <location>
        <begin position="695"/>
        <end position="761"/>
    </location>
</feature>
<accession>A0A449B0P9</accession>
<organism evidence="5 6">
    <name type="scientific">Mycoplasmopsis gallopavonis</name>
    <dbReference type="NCBI Taxonomy" id="76629"/>
    <lineage>
        <taxon>Bacteria</taxon>
        <taxon>Bacillati</taxon>
        <taxon>Mycoplasmatota</taxon>
        <taxon>Mycoplasmoidales</taxon>
        <taxon>Metamycoplasmataceae</taxon>
        <taxon>Mycoplasmopsis</taxon>
    </lineage>
</organism>